<dbReference type="Pfam" id="PF06985">
    <property type="entry name" value="HET"/>
    <property type="match status" value="1"/>
</dbReference>
<reference evidence="3 4" key="1">
    <citation type="submission" date="2019-07" db="EMBL/GenBank/DDBJ databases">
        <title>Finished genome of Venturia effusa.</title>
        <authorList>
            <person name="Young C.A."/>
            <person name="Cox M.P."/>
            <person name="Ganley A.R.D."/>
            <person name="David W.J."/>
        </authorList>
    </citation>
    <scope>NUCLEOTIDE SEQUENCE [LARGE SCALE GENOMIC DNA]</scope>
    <source>
        <strain evidence="4">albino</strain>
    </source>
</reference>
<evidence type="ECO:0000313" key="3">
    <source>
        <dbReference type="EMBL" id="QDS75069.1"/>
    </source>
</evidence>
<gene>
    <name evidence="3" type="ORF">FKW77_006714</name>
</gene>
<dbReference type="Proteomes" id="UP000316270">
    <property type="component" value="Chromosome 12"/>
</dbReference>
<evidence type="ECO:0000259" key="2">
    <source>
        <dbReference type="Pfam" id="PF26640"/>
    </source>
</evidence>
<feature type="domain" description="Heterokaryon incompatibility" evidence="1">
    <location>
        <begin position="22"/>
        <end position="113"/>
    </location>
</feature>
<evidence type="ECO:0000313" key="4">
    <source>
        <dbReference type="Proteomes" id="UP000316270"/>
    </source>
</evidence>
<dbReference type="STRING" id="50376.A0A517LHF8"/>
<protein>
    <submittedName>
        <fullName evidence="3">Uncharacterized protein</fullName>
    </submittedName>
</protein>
<sequence length="350" mass="38633">MRLINVKTLELEEFTDTNTPDYAILSHRWGPAGSEIAFQDLRTLSPAQKTSDGYAKIINCCAQAARDGIDWAWVDTCCINKSSSAELSESINSMFRWYRDSKKCYAYLADVSLSNDPSSSSMDGADVLGSSQWFTRGWTLQELLAPSDLQFHSQAWTFIGTKKTLSGTISRITKIPTRILVGGSLSSVSIAARMSWAADRETTRIEDIAYSLLGIFDVHMPLLYGEGHKAFTRLQEQIMKESDDHSLFAWKNFGVPASTNWTSEVPKSDLFADSPAAFADAASIIPVLNMKASEPYAVTNKGIKLSVILIPYRGQAASEPLVTAVLECRLNGPFESLLGITLVRSFVQRE</sequence>
<dbReference type="Pfam" id="PF26640">
    <property type="entry name" value="DUF8212"/>
    <property type="match status" value="1"/>
</dbReference>
<dbReference type="AlphaFoldDB" id="A0A517LHF8"/>
<organism evidence="3 4">
    <name type="scientific">Venturia effusa</name>
    <dbReference type="NCBI Taxonomy" id="50376"/>
    <lineage>
        <taxon>Eukaryota</taxon>
        <taxon>Fungi</taxon>
        <taxon>Dikarya</taxon>
        <taxon>Ascomycota</taxon>
        <taxon>Pezizomycotina</taxon>
        <taxon>Dothideomycetes</taxon>
        <taxon>Pleosporomycetidae</taxon>
        <taxon>Venturiales</taxon>
        <taxon>Venturiaceae</taxon>
        <taxon>Venturia</taxon>
    </lineage>
</organism>
<keyword evidence="4" id="KW-1185">Reference proteome</keyword>
<accession>A0A517LHF8</accession>
<feature type="domain" description="DUF8212" evidence="2">
    <location>
        <begin position="229"/>
        <end position="311"/>
    </location>
</feature>
<evidence type="ECO:0000259" key="1">
    <source>
        <dbReference type="Pfam" id="PF06985"/>
    </source>
</evidence>
<proteinExistence type="predicted"/>
<dbReference type="OrthoDB" id="674604at2759"/>
<dbReference type="EMBL" id="CP042196">
    <property type="protein sequence ID" value="QDS75069.1"/>
    <property type="molecule type" value="Genomic_DNA"/>
</dbReference>
<dbReference type="PANTHER" id="PTHR10622:SF10">
    <property type="entry name" value="HET DOMAIN-CONTAINING PROTEIN"/>
    <property type="match status" value="1"/>
</dbReference>
<dbReference type="InterPro" id="IPR058525">
    <property type="entry name" value="DUF8212"/>
</dbReference>
<dbReference type="InterPro" id="IPR010730">
    <property type="entry name" value="HET"/>
</dbReference>
<dbReference type="PANTHER" id="PTHR10622">
    <property type="entry name" value="HET DOMAIN-CONTAINING PROTEIN"/>
    <property type="match status" value="1"/>
</dbReference>
<name>A0A517LHF8_9PEZI</name>